<dbReference type="AlphaFoldDB" id="A0A2P2JNC2"/>
<evidence type="ECO:0000313" key="1">
    <source>
        <dbReference type="EMBL" id="MBW94939.1"/>
    </source>
</evidence>
<organism evidence="1">
    <name type="scientific">Rhizophora mucronata</name>
    <name type="common">Asiatic mangrove</name>
    <dbReference type="NCBI Taxonomy" id="61149"/>
    <lineage>
        <taxon>Eukaryota</taxon>
        <taxon>Viridiplantae</taxon>
        <taxon>Streptophyta</taxon>
        <taxon>Embryophyta</taxon>
        <taxon>Tracheophyta</taxon>
        <taxon>Spermatophyta</taxon>
        <taxon>Magnoliopsida</taxon>
        <taxon>eudicotyledons</taxon>
        <taxon>Gunneridae</taxon>
        <taxon>Pentapetalae</taxon>
        <taxon>rosids</taxon>
        <taxon>fabids</taxon>
        <taxon>Malpighiales</taxon>
        <taxon>Rhizophoraceae</taxon>
        <taxon>Rhizophora</taxon>
    </lineage>
</organism>
<sequence>MLDLYSNWFPTLYSFCAQRQISLRAISSSELLQLNLFPR</sequence>
<accession>A0A2P2JNC2</accession>
<dbReference type="EMBL" id="GGEC01014456">
    <property type="protein sequence ID" value="MBW94939.1"/>
    <property type="molecule type" value="Transcribed_RNA"/>
</dbReference>
<protein>
    <submittedName>
        <fullName evidence="1">Uncharacterized protein</fullName>
    </submittedName>
</protein>
<name>A0A2P2JNC2_RHIMU</name>
<proteinExistence type="predicted"/>
<reference evidence="1" key="1">
    <citation type="submission" date="2018-02" db="EMBL/GenBank/DDBJ databases">
        <title>Rhizophora mucronata_Transcriptome.</title>
        <authorList>
            <person name="Meera S.P."/>
            <person name="Sreeshan A."/>
            <person name="Augustine A."/>
        </authorList>
    </citation>
    <scope>NUCLEOTIDE SEQUENCE</scope>
    <source>
        <tissue evidence="1">Leaf</tissue>
    </source>
</reference>